<organism evidence="2 3">
    <name type="scientific">Sinorhizobium americanum</name>
    <dbReference type="NCBI Taxonomy" id="194963"/>
    <lineage>
        <taxon>Bacteria</taxon>
        <taxon>Pseudomonadati</taxon>
        <taxon>Pseudomonadota</taxon>
        <taxon>Alphaproteobacteria</taxon>
        <taxon>Hyphomicrobiales</taxon>
        <taxon>Rhizobiaceae</taxon>
        <taxon>Sinorhizobium/Ensifer group</taxon>
        <taxon>Sinorhizobium</taxon>
    </lineage>
</organism>
<feature type="region of interest" description="Disordered" evidence="1">
    <location>
        <begin position="15"/>
        <end position="42"/>
    </location>
</feature>
<gene>
    <name evidence="2" type="ORF">SAMCFNEI73_pC1247</name>
</gene>
<sequence length="86" mass="9459">MPPGTNARAALMKRRRLRKRRGPDGAGSVSSQEAQALPFTKSGSWTAPKGEAIGCHRNLPVLIAGGLLIVEYVNRAKREYCARRER</sequence>
<evidence type="ECO:0000256" key="1">
    <source>
        <dbReference type="SAM" id="MobiDB-lite"/>
    </source>
</evidence>
<geneLocation type="plasmid" evidence="2 3">
    <name>C</name>
</geneLocation>
<evidence type="ECO:0000313" key="2">
    <source>
        <dbReference type="EMBL" id="APG94955.1"/>
    </source>
</evidence>
<keyword evidence="2" id="KW-0614">Plasmid</keyword>
<evidence type="ECO:0000313" key="3">
    <source>
        <dbReference type="Proteomes" id="UP000182306"/>
    </source>
</evidence>
<dbReference type="AlphaFoldDB" id="A0A1L3LXW2"/>
<dbReference type="Proteomes" id="UP000182306">
    <property type="component" value="Plasmid C"/>
</dbReference>
<name>A0A1L3LXW2_9HYPH</name>
<accession>A0A1L3LXW2</accession>
<dbReference type="KEGG" id="same:SAMCFNEI73_pC1247"/>
<dbReference type="EMBL" id="CP013110">
    <property type="protein sequence ID" value="APG94955.1"/>
    <property type="molecule type" value="Genomic_DNA"/>
</dbReference>
<reference evidence="2 3" key="1">
    <citation type="submission" date="2015-10" db="EMBL/GenBank/DDBJ databases">
        <title>Genomic differences between typical nodule nitrogen-fixing rhizobial strains and those coming from bean seeds.</title>
        <authorList>
            <person name="Peralta H."/>
            <person name="Aguilar-Vera A."/>
            <person name="Diaz R."/>
            <person name="Mora Y."/>
            <person name="Martinez-Batallar G."/>
            <person name="Salazar E."/>
            <person name="Vargas-Lagunas C."/>
            <person name="Encarnacion S."/>
            <person name="Girard L."/>
            <person name="Mora J."/>
        </authorList>
    </citation>
    <scope>NUCLEOTIDE SEQUENCE [LARGE SCALE GENOMIC DNA]</scope>
    <source>
        <strain evidence="2 3">CFNEI 73</strain>
        <plasmid evidence="2 3">C</plasmid>
    </source>
</reference>
<keyword evidence="3" id="KW-1185">Reference proteome</keyword>
<proteinExistence type="predicted"/>
<protein>
    <submittedName>
        <fullName evidence="2">Uncharacterized protein</fullName>
    </submittedName>
</protein>